<evidence type="ECO:0000313" key="12">
    <source>
        <dbReference type="Proteomes" id="UP001161247"/>
    </source>
</evidence>
<dbReference type="InterPro" id="IPR042197">
    <property type="entry name" value="Apaf_helical"/>
</dbReference>
<evidence type="ECO:0000256" key="2">
    <source>
        <dbReference type="ARBA" id="ARBA00022614"/>
    </source>
</evidence>
<evidence type="ECO:0000256" key="7">
    <source>
        <dbReference type="SAM" id="Phobius"/>
    </source>
</evidence>
<evidence type="ECO:0000313" key="11">
    <source>
        <dbReference type="EMBL" id="CAI9112345.1"/>
    </source>
</evidence>
<feature type="transmembrane region" description="Helical" evidence="7">
    <location>
        <begin position="301"/>
        <end position="323"/>
    </location>
</feature>
<dbReference type="FunFam" id="1.10.10.10:FF:000322">
    <property type="entry name" value="Probable disease resistance protein At1g63360"/>
    <property type="match status" value="1"/>
</dbReference>
<dbReference type="Pfam" id="PF00931">
    <property type="entry name" value="NB-ARC"/>
    <property type="match status" value="1"/>
</dbReference>
<dbReference type="InterPro" id="IPR002182">
    <property type="entry name" value="NB-ARC"/>
</dbReference>
<dbReference type="EMBL" id="OX459124">
    <property type="protein sequence ID" value="CAI9112345.1"/>
    <property type="molecule type" value="Genomic_DNA"/>
</dbReference>
<dbReference type="GO" id="GO:0043531">
    <property type="term" value="F:ADP binding"/>
    <property type="evidence" value="ECO:0007669"/>
    <property type="project" value="InterPro"/>
</dbReference>
<organism evidence="11 12">
    <name type="scientific">Oldenlandia corymbosa var. corymbosa</name>
    <dbReference type="NCBI Taxonomy" id="529605"/>
    <lineage>
        <taxon>Eukaryota</taxon>
        <taxon>Viridiplantae</taxon>
        <taxon>Streptophyta</taxon>
        <taxon>Embryophyta</taxon>
        <taxon>Tracheophyta</taxon>
        <taxon>Spermatophyta</taxon>
        <taxon>Magnoliopsida</taxon>
        <taxon>eudicotyledons</taxon>
        <taxon>Gunneridae</taxon>
        <taxon>Pentapetalae</taxon>
        <taxon>asterids</taxon>
        <taxon>lamiids</taxon>
        <taxon>Gentianales</taxon>
        <taxon>Rubiaceae</taxon>
        <taxon>Rubioideae</taxon>
        <taxon>Spermacoceae</taxon>
        <taxon>Hedyotis-Oldenlandia complex</taxon>
        <taxon>Oldenlandia</taxon>
    </lineage>
</organism>
<evidence type="ECO:0000256" key="3">
    <source>
        <dbReference type="ARBA" id="ARBA00022737"/>
    </source>
</evidence>
<dbReference type="Pfam" id="PF23559">
    <property type="entry name" value="WHD_DRP"/>
    <property type="match status" value="1"/>
</dbReference>
<keyword evidence="7" id="KW-0812">Transmembrane</keyword>
<sequence length="642" mass="72800">MEKYVLLQTSLRKQKYLIVMDDIWDVELWCQVQASFPNDKNGSRILFTTRINVLATEAKEKSISHDLCLFSDEKSWQLIEEKLSHYGGCPHELEGIGKQIATYCNGLPVAVSLIANILTRREQKLELWNEVADNLKSHLNTEGCGNVIELSYKYLADLLRQCFLYFGTFKRGREICAKELKSLWIAEAFIDNNGTRSLDLVANEFLSNLISHSLVIVTKRTSMGAIKWCTVHDLLYDLCLEKSLEEKFLLWADHSTIFEEWNSSSQRYIHHRLCIKRIDPFIKPPPAITGRKLPTSQIFRIAVAWVLTGVMITISAVILLIFVDVYNLHDGINPSLRLVSVQLNDVNYLNWSRSVRTLLESKMKFSFVDGTCLMPPLCTFGYMHWKQADSSVKSWLAVGVSLDIIEVLINWKQGDQPLLKYYNGLKKLWDQYEHFRPFPECPPAVSKILIERDNEDKLVQFILGLNDSFQAVKDNIMMIEPLPMVSKAYAIVLQIEKQRNPVLVGPPIIGNSAYSVTPSPVSYAIPGGNSVLLAKAQFGRGKRLRVAMNMQRGSWKKLLSYGSKDKGQKKAFAHLAEVDTSLDYALGGITSSEADIHSRMQKFSNLQQEFTRAIKVKATADSDLASSSQVNFAHFGEFAVSH</sequence>
<dbReference type="InterPro" id="IPR036388">
    <property type="entry name" value="WH-like_DNA-bd_sf"/>
</dbReference>
<keyword evidence="2" id="KW-0433">Leucine-rich repeat</keyword>
<evidence type="ECO:0000256" key="6">
    <source>
        <dbReference type="ARBA" id="ARBA00022840"/>
    </source>
</evidence>
<feature type="domain" description="Retrotransposon Copia-like N-terminal" evidence="9">
    <location>
        <begin position="333"/>
        <end position="375"/>
    </location>
</feature>
<dbReference type="PANTHER" id="PTHR23155">
    <property type="entry name" value="DISEASE RESISTANCE PROTEIN RP"/>
    <property type="match status" value="1"/>
</dbReference>
<reference evidence="11" key="1">
    <citation type="submission" date="2023-03" db="EMBL/GenBank/DDBJ databases">
        <authorList>
            <person name="Julca I."/>
        </authorList>
    </citation>
    <scope>NUCLEOTIDE SEQUENCE</scope>
</reference>
<dbReference type="Gene3D" id="1.10.10.10">
    <property type="entry name" value="Winged helix-like DNA-binding domain superfamily/Winged helix DNA-binding domain"/>
    <property type="match status" value="1"/>
</dbReference>
<keyword evidence="5" id="KW-0611">Plant defense</keyword>
<keyword evidence="7" id="KW-1133">Transmembrane helix</keyword>
<dbReference type="InterPro" id="IPR058922">
    <property type="entry name" value="WHD_DRP"/>
</dbReference>
<dbReference type="InterPro" id="IPR029472">
    <property type="entry name" value="Copia-like_N"/>
</dbReference>
<evidence type="ECO:0000256" key="4">
    <source>
        <dbReference type="ARBA" id="ARBA00022741"/>
    </source>
</evidence>
<dbReference type="Gene3D" id="1.10.8.430">
    <property type="entry name" value="Helical domain of apoptotic protease-activating factors"/>
    <property type="match status" value="1"/>
</dbReference>
<comment type="similarity">
    <text evidence="1">Belongs to the disease resistance NB-LRR family.</text>
</comment>
<dbReference type="Pfam" id="PF14244">
    <property type="entry name" value="Retrotran_gag_3"/>
    <property type="match status" value="1"/>
</dbReference>
<proteinExistence type="inferred from homology"/>
<protein>
    <submittedName>
        <fullName evidence="11">OLC1v1012784C1</fullName>
    </submittedName>
</protein>
<feature type="domain" description="NB-ARC" evidence="8">
    <location>
        <begin position="7"/>
        <end position="82"/>
    </location>
</feature>
<keyword evidence="3" id="KW-0677">Repeat</keyword>
<name>A0AAV1DZR7_OLDCO</name>
<keyword evidence="6" id="KW-0067">ATP-binding</keyword>
<evidence type="ECO:0000256" key="5">
    <source>
        <dbReference type="ARBA" id="ARBA00022821"/>
    </source>
</evidence>
<dbReference type="InterPro" id="IPR027417">
    <property type="entry name" value="P-loop_NTPase"/>
</dbReference>
<dbReference type="Gene3D" id="3.40.50.300">
    <property type="entry name" value="P-loop containing nucleotide triphosphate hydrolases"/>
    <property type="match status" value="1"/>
</dbReference>
<dbReference type="SUPFAM" id="SSF52540">
    <property type="entry name" value="P-loop containing nucleoside triphosphate hydrolases"/>
    <property type="match status" value="1"/>
</dbReference>
<evidence type="ECO:0000256" key="1">
    <source>
        <dbReference type="ARBA" id="ARBA00008894"/>
    </source>
</evidence>
<keyword evidence="4" id="KW-0547">Nucleotide-binding</keyword>
<evidence type="ECO:0000259" key="10">
    <source>
        <dbReference type="Pfam" id="PF23559"/>
    </source>
</evidence>
<dbReference type="InterPro" id="IPR044974">
    <property type="entry name" value="Disease_R_plants"/>
</dbReference>
<evidence type="ECO:0000259" key="8">
    <source>
        <dbReference type="Pfam" id="PF00931"/>
    </source>
</evidence>
<dbReference type="PANTHER" id="PTHR23155:SF1228">
    <property type="entry name" value="NB-ARC DOMAIN CONTAINING PROTEIN, EXPRESSED"/>
    <property type="match status" value="1"/>
</dbReference>
<dbReference type="GO" id="GO:0005524">
    <property type="term" value="F:ATP binding"/>
    <property type="evidence" value="ECO:0007669"/>
    <property type="project" value="UniProtKB-KW"/>
</dbReference>
<feature type="domain" description="Disease resistance protein winged helix" evidence="10">
    <location>
        <begin position="169"/>
        <end position="239"/>
    </location>
</feature>
<dbReference type="AlphaFoldDB" id="A0AAV1DZR7"/>
<dbReference type="Proteomes" id="UP001161247">
    <property type="component" value="Chromosome 7"/>
</dbReference>
<gene>
    <name evidence="11" type="ORF">OLC1_LOCUS19561</name>
</gene>
<keyword evidence="7" id="KW-0472">Membrane</keyword>
<dbReference type="PRINTS" id="PR00364">
    <property type="entry name" value="DISEASERSIST"/>
</dbReference>
<keyword evidence="12" id="KW-1185">Reference proteome</keyword>
<dbReference type="GO" id="GO:0098542">
    <property type="term" value="P:defense response to other organism"/>
    <property type="evidence" value="ECO:0007669"/>
    <property type="project" value="TreeGrafter"/>
</dbReference>
<evidence type="ECO:0000259" key="9">
    <source>
        <dbReference type="Pfam" id="PF14244"/>
    </source>
</evidence>
<accession>A0AAV1DZR7</accession>